<keyword evidence="4" id="KW-0597">Phosphoprotein</keyword>
<feature type="compositionally biased region" description="Polar residues" evidence="8">
    <location>
        <begin position="352"/>
        <end position="365"/>
    </location>
</feature>
<feature type="compositionally biased region" description="Low complexity" evidence="8">
    <location>
        <begin position="337"/>
        <end position="350"/>
    </location>
</feature>
<dbReference type="Gene3D" id="1.20.5.1700">
    <property type="match status" value="1"/>
</dbReference>
<dbReference type="InterPro" id="IPR007707">
    <property type="entry name" value="TACC_C"/>
</dbReference>
<keyword evidence="11" id="KW-1185">Reference proteome</keyword>
<feature type="compositionally biased region" description="Basic residues" evidence="8">
    <location>
        <begin position="384"/>
        <end position="396"/>
    </location>
</feature>
<protein>
    <recommendedName>
        <fullName evidence="9">Transforming acidic coiled-coil-containing protein C-terminal domain-containing protein</fullName>
    </recommendedName>
</protein>
<dbReference type="Pfam" id="PF05010">
    <property type="entry name" value="TACC_C"/>
    <property type="match status" value="1"/>
</dbReference>
<evidence type="ECO:0000256" key="6">
    <source>
        <dbReference type="ARBA" id="ARBA00023212"/>
    </source>
</evidence>
<evidence type="ECO:0000313" key="11">
    <source>
        <dbReference type="Proteomes" id="UP001374579"/>
    </source>
</evidence>
<dbReference type="GO" id="GO:0007097">
    <property type="term" value="P:nuclear migration"/>
    <property type="evidence" value="ECO:0007669"/>
    <property type="project" value="TreeGrafter"/>
</dbReference>
<feature type="compositionally biased region" description="Basic and acidic residues" evidence="8">
    <location>
        <begin position="324"/>
        <end position="336"/>
    </location>
</feature>
<comment type="similarity">
    <text evidence="2">Belongs to the TACC family.</text>
</comment>
<evidence type="ECO:0000259" key="9">
    <source>
        <dbReference type="Pfam" id="PF05010"/>
    </source>
</evidence>
<evidence type="ECO:0000256" key="4">
    <source>
        <dbReference type="ARBA" id="ARBA00022553"/>
    </source>
</evidence>
<evidence type="ECO:0000256" key="8">
    <source>
        <dbReference type="SAM" id="MobiDB-lite"/>
    </source>
</evidence>
<feature type="compositionally biased region" description="Polar residues" evidence="8">
    <location>
        <begin position="425"/>
        <end position="436"/>
    </location>
</feature>
<dbReference type="FunFam" id="1.20.5.1700:FF:000001">
    <property type="entry name" value="Transforming acidic coiled-coil-containing protein 1 isoform 2"/>
    <property type="match status" value="1"/>
</dbReference>
<dbReference type="EMBL" id="JBAMIC010000003">
    <property type="protein sequence ID" value="KAK7110543.1"/>
    <property type="molecule type" value="Genomic_DNA"/>
</dbReference>
<dbReference type="AlphaFoldDB" id="A0AAN9BR22"/>
<name>A0AAN9BR22_9CAEN</name>
<comment type="caution">
    <text evidence="10">The sequence shown here is derived from an EMBL/GenBank/DDBJ whole genome shotgun (WGS) entry which is preliminary data.</text>
</comment>
<dbReference type="GO" id="GO:0007052">
    <property type="term" value="P:mitotic spindle organization"/>
    <property type="evidence" value="ECO:0007669"/>
    <property type="project" value="InterPro"/>
</dbReference>
<evidence type="ECO:0000313" key="10">
    <source>
        <dbReference type="EMBL" id="KAK7110543.1"/>
    </source>
</evidence>
<feature type="compositionally biased region" description="Pro residues" evidence="8">
    <location>
        <begin position="311"/>
        <end position="323"/>
    </location>
</feature>
<feature type="coiled-coil region" evidence="7">
    <location>
        <begin position="604"/>
        <end position="766"/>
    </location>
</feature>
<dbReference type="PANTHER" id="PTHR13924">
    <property type="entry name" value="TRANSFORMING ACIDIC COILED-COIL CONTAINING PROTEIN 1/2"/>
    <property type="match status" value="1"/>
</dbReference>
<evidence type="ECO:0000256" key="7">
    <source>
        <dbReference type="SAM" id="Coils"/>
    </source>
</evidence>
<dbReference type="GO" id="GO:0005737">
    <property type="term" value="C:cytoplasm"/>
    <property type="evidence" value="ECO:0007669"/>
    <property type="project" value="TreeGrafter"/>
</dbReference>
<keyword evidence="6" id="KW-0206">Cytoskeleton</keyword>
<feature type="region of interest" description="Disordered" evidence="8">
    <location>
        <begin position="1"/>
        <end position="20"/>
    </location>
</feature>
<evidence type="ECO:0000256" key="3">
    <source>
        <dbReference type="ARBA" id="ARBA00022490"/>
    </source>
</evidence>
<dbReference type="InterPro" id="IPR039915">
    <property type="entry name" value="TACC"/>
</dbReference>
<keyword evidence="3" id="KW-0963">Cytoplasm</keyword>
<keyword evidence="5 7" id="KW-0175">Coiled coil</keyword>
<feature type="compositionally biased region" description="Basic and acidic residues" evidence="8">
    <location>
        <begin position="67"/>
        <end position="76"/>
    </location>
</feature>
<dbReference type="GO" id="GO:0005856">
    <property type="term" value="C:cytoskeleton"/>
    <property type="evidence" value="ECO:0007669"/>
    <property type="project" value="UniProtKB-SubCell"/>
</dbReference>
<proteinExistence type="inferred from homology"/>
<dbReference type="Proteomes" id="UP001374579">
    <property type="component" value="Unassembled WGS sequence"/>
</dbReference>
<gene>
    <name evidence="10" type="ORF">V1264_014396</name>
</gene>
<feature type="region of interest" description="Disordered" evidence="8">
    <location>
        <begin position="31"/>
        <end position="483"/>
    </location>
</feature>
<sequence length="782" mass="85258">MEEDQGRASPPLPSKGAYNIDFDALDDAYNPFQTKKAIPQSPPLGRKNSSNSAETVPDEQPVNNPVPDKKLVEEPIKVPATTVEEPSAKPAVLVEESGEKPANLPEKQCAKPANLPDEQSAKPANLPEKQSAKPANLPEEQIAKPANLPEKQSAKPAHLPEEQSASPASDKVQDSSNLLKEPSEKPKRKKSKSPASKRASTGSDIIDGQAVECPQPTGNASEDVPVTEKPVKTKKVVKKSKSRPVSKNLEGQGTPEKPQAPEGGSEASATAAPAKDAEAVPPPPDKTTPNQPQETMVTTEDQPKPLAEKTLPPPEKTPPPPEKTPQESEKTTESAPEKAAQQTETAPAPADKTSSQSEQTPSKATSAVGENAVESPPKKERSGKVKKTKSKVKKSPRSSAVDGGVDADPSAGGDHEKESKIPPRVNSQGDSAGSHDSTLDPDAQKSKHPAARVLEQQIRDDPQAKHTFPNESEDDFYDAFDTSPSVTMDELDQMQSYNDMNDSCMLYQSRGDLGGLSWSQEDSTLLDGGAGEAAFSEDLTLGDSDMADSRTESVVKLVQVLKYSQSDWNKLKQELELNFQAQLLSKEREWSSKLADRDSRISTLDDTNKKLRQTNEDMRTVMAEFEKTIGQLQSEKEKTTNASQLSLQDVIKERDQALEDLQSVETAFSDLHRRYEKTKGVVEGFKQNEEMLKKCVQDLQNKLKKAESKVQIVKEQAEEKLERATEEIEKTQKSTASDIARLEAALRKAELQVQSMESTLDQKVRENKELAAICDELIAKVQ</sequence>
<evidence type="ECO:0000256" key="2">
    <source>
        <dbReference type="ARBA" id="ARBA00009423"/>
    </source>
</evidence>
<evidence type="ECO:0000256" key="5">
    <source>
        <dbReference type="ARBA" id="ARBA00023054"/>
    </source>
</evidence>
<evidence type="ECO:0000256" key="1">
    <source>
        <dbReference type="ARBA" id="ARBA00004245"/>
    </source>
</evidence>
<reference evidence="10 11" key="1">
    <citation type="submission" date="2024-02" db="EMBL/GenBank/DDBJ databases">
        <title>Chromosome-scale genome assembly of the rough periwinkle Littorina saxatilis.</title>
        <authorList>
            <person name="De Jode A."/>
            <person name="Faria R."/>
            <person name="Formenti G."/>
            <person name="Sims Y."/>
            <person name="Smith T.P."/>
            <person name="Tracey A."/>
            <person name="Wood J.M.D."/>
            <person name="Zagrodzka Z.B."/>
            <person name="Johannesson K."/>
            <person name="Butlin R.K."/>
            <person name="Leder E.H."/>
        </authorList>
    </citation>
    <scope>NUCLEOTIDE SEQUENCE [LARGE SCALE GENOMIC DNA]</scope>
    <source>
        <strain evidence="10">Snail1</strain>
        <tissue evidence="10">Muscle</tissue>
    </source>
</reference>
<feature type="compositionally biased region" description="Basic residues" evidence="8">
    <location>
        <begin position="232"/>
        <end position="244"/>
    </location>
</feature>
<dbReference type="PANTHER" id="PTHR13924:SF10">
    <property type="entry name" value="TRANSFORMING ACIDIC COILED-COIL PROTEIN, ISOFORM K"/>
    <property type="match status" value="1"/>
</dbReference>
<comment type="subcellular location">
    <subcellularLocation>
        <location evidence="1">Cytoplasm</location>
        <location evidence="1">Cytoskeleton</location>
    </subcellularLocation>
</comment>
<accession>A0AAN9BR22</accession>
<feature type="domain" description="Transforming acidic coiled-coil-containing protein C-terminal" evidence="9">
    <location>
        <begin position="593"/>
        <end position="778"/>
    </location>
</feature>
<organism evidence="10 11">
    <name type="scientific">Littorina saxatilis</name>
    <dbReference type="NCBI Taxonomy" id="31220"/>
    <lineage>
        <taxon>Eukaryota</taxon>
        <taxon>Metazoa</taxon>
        <taxon>Spiralia</taxon>
        <taxon>Lophotrochozoa</taxon>
        <taxon>Mollusca</taxon>
        <taxon>Gastropoda</taxon>
        <taxon>Caenogastropoda</taxon>
        <taxon>Littorinimorpha</taxon>
        <taxon>Littorinoidea</taxon>
        <taxon>Littorinidae</taxon>
        <taxon>Littorina</taxon>
    </lineage>
</organism>